<evidence type="ECO:0000313" key="2">
    <source>
        <dbReference type="EMBL" id="CAB4120954.1"/>
    </source>
</evidence>
<evidence type="ECO:0000313" key="4">
    <source>
        <dbReference type="EMBL" id="CAB5079005.1"/>
    </source>
</evidence>
<evidence type="ECO:0000313" key="3">
    <source>
        <dbReference type="EMBL" id="CAB4241288.1"/>
    </source>
</evidence>
<keyword evidence="1" id="KW-1133">Transmembrane helix</keyword>
<name>A0A6J7VK23_9CAUD</name>
<accession>A0A6J7VK23</accession>
<keyword evidence="1" id="KW-0812">Transmembrane</keyword>
<dbReference type="EMBL" id="LR797822">
    <property type="protein sequence ID" value="CAB4241288.1"/>
    <property type="molecule type" value="Genomic_DNA"/>
</dbReference>
<protein>
    <submittedName>
        <fullName evidence="4">Uncharacterized protein</fullName>
    </submittedName>
</protein>
<reference evidence="4" key="1">
    <citation type="submission" date="2020-05" db="EMBL/GenBank/DDBJ databases">
        <authorList>
            <person name="Chiriac C."/>
            <person name="Salcher M."/>
            <person name="Ghai R."/>
            <person name="Kavagutti S V."/>
        </authorList>
    </citation>
    <scope>NUCLEOTIDE SEQUENCE</scope>
</reference>
<feature type="transmembrane region" description="Helical" evidence="1">
    <location>
        <begin position="12"/>
        <end position="32"/>
    </location>
</feature>
<proteinExistence type="predicted"/>
<dbReference type="EMBL" id="LR798189">
    <property type="protein sequence ID" value="CAB5079005.1"/>
    <property type="molecule type" value="Genomic_DNA"/>
</dbReference>
<sequence length="41" mass="4354">MTIAISANLALWLAYAAAGIAANVWLILWTNAHLRSTGSRA</sequence>
<dbReference type="EMBL" id="LR796136">
    <property type="protein sequence ID" value="CAB4120954.1"/>
    <property type="molecule type" value="Genomic_DNA"/>
</dbReference>
<gene>
    <name evidence="4" type="ORF">UFOVP145_46</name>
    <name evidence="2" type="ORF">UFOVP4_28</name>
    <name evidence="3" type="ORF">UFOVP64_32</name>
</gene>
<keyword evidence="1" id="KW-0472">Membrane</keyword>
<organism evidence="4">
    <name type="scientific">uncultured Caudovirales phage</name>
    <dbReference type="NCBI Taxonomy" id="2100421"/>
    <lineage>
        <taxon>Viruses</taxon>
        <taxon>Duplodnaviria</taxon>
        <taxon>Heunggongvirae</taxon>
        <taxon>Uroviricota</taxon>
        <taxon>Caudoviricetes</taxon>
        <taxon>Peduoviridae</taxon>
        <taxon>Maltschvirus</taxon>
        <taxon>Maltschvirus maltsch</taxon>
    </lineage>
</organism>
<evidence type="ECO:0000256" key="1">
    <source>
        <dbReference type="SAM" id="Phobius"/>
    </source>
</evidence>